<dbReference type="eggNOG" id="KOG1204">
    <property type="taxonomic scope" value="Eukaryota"/>
</dbReference>
<dbReference type="FunFam" id="3.40.50.720:FF:000281">
    <property type="entry name" value="Uncharacterized oxidoreductase YIR035C"/>
    <property type="match status" value="1"/>
</dbReference>
<evidence type="ECO:0000256" key="4">
    <source>
        <dbReference type="RuleBase" id="RU000363"/>
    </source>
</evidence>
<dbReference type="InterPro" id="IPR020904">
    <property type="entry name" value="Sc_DH/Rdtase_CS"/>
</dbReference>
<dbReference type="InParanoid" id="Q75CX6"/>
<dbReference type="PRINTS" id="PR00080">
    <property type="entry name" value="SDRFAMILY"/>
</dbReference>
<dbReference type="Pfam" id="PF00106">
    <property type="entry name" value="adh_short"/>
    <property type="match status" value="1"/>
</dbReference>
<dbReference type="PROSITE" id="PS00061">
    <property type="entry name" value="ADH_SHORT"/>
    <property type="match status" value="1"/>
</dbReference>
<dbReference type="OrthoDB" id="153074at2759"/>
<dbReference type="PANTHER" id="PTHR43008">
    <property type="entry name" value="BENZIL REDUCTASE"/>
    <property type="match status" value="1"/>
</dbReference>
<protein>
    <submittedName>
        <fullName evidence="6">ABR246Wp</fullName>
    </submittedName>
</protein>
<evidence type="ECO:0000259" key="5">
    <source>
        <dbReference type="SMART" id="SM00822"/>
    </source>
</evidence>
<evidence type="ECO:0000256" key="1">
    <source>
        <dbReference type="ARBA" id="ARBA00006484"/>
    </source>
</evidence>
<dbReference type="AlphaFoldDB" id="Q75CX6"/>
<dbReference type="OMA" id="ENIRTNC"/>
<dbReference type="PANTHER" id="PTHR43008:SF8">
    <property type="entry name" value="BENZIL REDUCTASE ((S)-BENZOIN FORMING) IRC24"/>
    <property type="match status" value="1"/>
</dbReference>
<comment type="similarity">
    <text evidence="1 4">Belongs to the short-chain dehydrogenases/reductases (SDR) family.</text>
</comment>
<evidence type="ECO:0000256" key="3">
    <source>
        <dbReference type="ARBA" id="ARBA00023002"/>
    </source>
</evidence>
<evidence type="ECO:0000313" key="6">
    <source>
        <dbReference type="EMBL" id="AAS51019.2"/>
    </source>
</evidence>
<dbReference type="InterPro" id="IPR036291">
    <property type="entry name" value="NAD(P)-bd_dom_sf"/>
</dbReference>
<dbReference type="SUPFAM" id="SSF51735">
    <property type="entry name" value="NAD(P)-binding Rossmann-fold domains"/>
    <property type="match status" value="1"/>
</dbReference>
<reference evidence="6 7" key="1">
    <citation type="journal article" date="2004" name="Science">
        <title>The Ashbya gossypii genome as a tool for mapping the ancient Saccharomyces cerevisiae genome.</title>
        <authorList>
            <person name="Dietrich F.S."/>
            <person name="Voegeli S."/>
            <person name="Brachat S."/>
            <person name="Lerch A."/>
            <person name="Gates K."/>
            <person name="Steiner S."/>
            <person name="Mohr C."/>
            <person name="Pohlmann R."/>
            <person name="Luedi P."/>
            <person name="Choi S."/>
            <person name="Wing R.A."/>
            <person name="Flavier A."/>
            <person name="Gaffney T.D."/>
            <person name="Philippsen P."/>
        </authorList>
    </citation>
    <scope>NUCLEOTIDE SEQUENCE [LARGE SCALE GENOMIC DNA]</scope>
    <source>
        <strain evidence="7">ATCC 10895 / CBS 109.51 / FGSC 9923 / NRRL Y-1056</strain>
    </source>
</reference>
<dbReference type="InterPro" id="IPR057326">
    <property type="entry name" value="KR_dom"/>
</dbReference>
<organism evidence="6 7">
    <name type="scientific">Eremothecium gossypii (strain ATCC 10895 / CBS 109.51 / FGSC 9923 / NRRL Y-1056)</name>
    <name type="common">Yeast</name>
    <name type="synonym">Ashbya gossypii</name>
    <dbReference type="NCBI Taxonomy" id="284811"/>
    <lineage>
        <taxon>Eukaryota</taxon>
        <taxon>Fungi</taxon>
        <taxon>Dikarya</taxon>
        <taxon>Ascomycota</taxon>
        <taxon>Saccharomycotina</taxon>
        <taxon>Saccharomycetes</taxon>
        <taxon>Saccharomycetales</taxon>
        <taxon>Saccharomycetaceae</taxon>
        <taxon>Eremothecium</taxon>
    </lineage>
</organism>
<reference evidence="7" key="2">
    <citation type="journal article" date="2013" name="G3 (Bethesda)">
        <title>Genomes of Ashbya fungi isolated from insects reveal four mating-type loci, numerous translocations, lack of transposons, and distinct gene duplications.</title>
        <authorList>
            <person name="Dietrich F.S."/>
            <person name="Voegeli S."/>
            <person name="Kuo S."/>
            <person name="Philippsen P."/>
        </authorList>
    </citation>
    <scope>GENOME REANNOTATION</scope>
    <source>
        <strain evidence="7">ATCC 10895 / CBS 109.51 / FGSC 9923 / NRRL Y-1056</strain>
    </source>
</reference>
<dbReference type="GeneID" id="4619305"/>
<evidence type="ECO:0000256" key="2">
    <source>
        <dbReference type="ARBA" id="ARBA00022857"/>
    </source>
</evidence>
<gene>
    <name evidence="6" type="ORF">AGOS_ABR246W</name>
</gene>
<accession>Q75CX6</accession>
<keyword evidence="2" id="KW-0521">NADP</keyword>
<dbReference type="RefSeq" id="NP_983195.2">
    <property type="nucleotide sequence ID" value="NM_208548.2"/>
</dbReference>
<dbReference type="InterPro" id="IPR002347">
    <property type="entry name" value="SDR_fam"/>
</dbReference>
<dbReference type="KEGG" id="ago:AGOS_ABR246W"/>
<dbReference type="HOGENOM" id="CLU_010194_2_11_1"/>
<proteinExistence type="inferred from homology"/>
<dbReference type="GO" id="GO:0050664">
    <property type="term" value="F:oxidoreductase activity, acting on NAD(P)H, oxygen as acceptor"/>
    <property type="evidence" value="ECO:0000318"/>
    <property type="project" value="GO_Central"/>
</dbReference>
<dbReference type="Proteomes" id="UP000000591">
    <property type="component" value="Chromosome II"/>
</dbReference>
<dbReference type="Gene3D" id="3.40.50.720">
    <property type="entry name" value="NAD(P)-binding Rossmann-like Domain"/>
    <property type="match status" value="1"/>
</dbReference>
<name>Q75CX6_EREGS</name>
<dbReference type="PRINTS" id="PR00081">
    <property type="entry name" value="GDHRDH"/>
</dbReference>
<dbReference type="SMART" id="SM00822">
    <property type="entry name" value="PKS_KR"/>
    <property type="match status" value="1"/>
</dbReference>
<dbReference type="EMBL" id="AE016815">
    <property type="protein sequence ID" value="AAS51019.2"/>
    <property type="molecule type" value="Genomic_DNA"/>
</dbReference>
<keyword evidence="3" id="KW-0560">Oxidoreductase</keyword>
<evidence type="ECO:0000313" key="7">
    <source>
        <dbReference type="Proteomes" id="UP000000591"/>
    </source>
</evidence>
<sequence>MVRVIIVTGASRGIGEATVEKLCTAPDVVVVGVARAEKTLKVLKERYGSKFDYVAGDVTDESVVQAVLDKVSSDYGRLDAIIANAGVSRFERIAEADIQQWKRTFEINLFSAVSLVSKALPMLRKSQGTVIVVTSGLSKVGYRASASYASSKIALNHFIRILAAEEPALRAVAVAPGVVRTDMTVEALDASEDAPGARDNFFKAVLKQGRVVLPDAPGAVLAALAVKGIPQELNGRFVQFDSEKLAAYAKL</sequence>
<feature type="domain" description="Ketoreductase" evidence="5">
    <location>
        <begin position="3"/>
        <end position="182"/>
    </location>
</feature>
<dbReference type="STRING" id="284811.Q75CX6"/>
<keyword evidence="7" id="KW-1185">Reference proteome</keyword>